<evidence type="ECO:0000313" key="3">
    <source>
        <dbReference type="Proteomes" id="UP001142325"/>
    </source>
</evidence>
<evidence type="ECO:0008006" key="4">
    <source>
        <dbReference type="Google" id="ProtNLM"/>
    </source>
</evidence>
<dbReference type="Proteomes" id="UP001142325">
    <property type="component" value="Unassembled WGS sequence"/>
</dbReference>
<accession>A0A9W6HQJ2</accession>
<comment type="caution">
    <text evidence="2">The sequence shown here is derived from an EMBL/GenBank/DDBJ whole genome shotgun (WGS) entry which is preliminary data.</text>
</comment>
<evidence type="ECO:0000256" key="1">
    <source>
        <dbReference type="SAM" id="MobiDB-lite"/>
    </source>
</evidence>
<proteinExistence type="predicted"/>
<evidence type="ECO:0000313" key="2">
    <source>
        <dbReference type="EMBL" id="GLK00565.1"/>
    </source>
</evidence>
<reference evidence="2" key="2">
    <citation type="submission" date="2023-01" db="EMBL/GenBank/DDBJ databases">
        <authorList>
            <person name="Sun Q."/>
            <person name="Evtushenko L."/>
        </authorList>
    </citation>
    <scope>NUCLEOTIDE SEQUENCE</scope>
    <source>
        <strain evidence="2">VKM Ac-1958</strain>
    </source>
</reference>
<feature type="region of interest" description="Disordered" evidence="1">
    <location>
        <begin position="93"/>
        <end position="116"/>
    </location>
</feature>
<dbReference type="EMBL" id="BSET01000001">
    <property type="protein sequence ID" value="GLK00565.1"/>
    <property type="molecule type" value="Genomic_DNA"/>
</dbReference>
<feature type="compositionally biased region" description="Polar residues" evidence="1">
    <location>
        <begin position="101"/>
        <end position="116"/>
    </location>
</feature>
<reference evidence="2" key="1">
    <citation type="journal article" date="2014" name="Int. J. Syst. Evol. Microbiol.">
        <title>Complete genome sequence of Corynebacterium casei LMG S-19264T (=DSM 44701T), isolated from a smear-ripened cheese.</title>
        <authorList>
            <consortium name="US DOE Joint Genome Institute (JGI-PGF)"/>
            <person name="Walter F."/>
            <person name="Albersmeier A."/>
            <person name="Kalinowski J."/>
            <person name="Ruckert C."/>
        </authorList>
    </citation>
    <scope>NUCLEOTIDE SEQUENCE</scope>
    <source>
        <strain evidence="2">VKM Ac-1958</strain>
    </source>
</reference>
<keyword evidence="3" id="KW-1185">Reference proteome</keyword>
<gene>
    <name evidence="2" type="ORF">GCM10017596_02800</name>
</gene>
<dbReference type="AlphaFoldDB" id="A0A9W6HQJ2"/>
<organism evidence="2 3">
    <name type="scientific">Microbacterium keratanolyticum</name>
    <dbReference type="NCBI Taxonomy" id="67574"/>
    <lineage>
        <taxon>Bacteria</taxon>
        <taxon>Bacillati</taxon>
        <taxon>Actinomycetota</taxon>
        <taxon>Actinomycetes</taxon>
        <taxon>Micrococcales</taxon>
        <taxon>Microbacteriaceae</taxon>
        <taxon>Microbacterium</taxon>
    </lineage>
</organism>
<sequence>MADAIWIKYDELSRVSDQLKVIVEELEQAAQRTDAVEAAIGTPYSKHRLRQRVHDFEGRWDDKRKELAADIDKVQKHVQGVLDGVSDWDAKTASQMDVDVTGSNGSRPTPTAAQPN</sequence>
<name>A0A9W6HQJ2_9MICO</name>
<dbReference type="RefSeq" id="WP_204938278.1">
    <property type="nucleotide sequence ID" value="NZ_BAAAUM010000001.1"/>
</dbReference>
<protein>
    <recommendedName>
        <fullName evidence="4">Flagellar protein FlgN</fullName>
    </recommendedName>
</protein>